<name>R4YU71_OLEAN</name>
<keyword evidence="4" id="KW-0574">Periplasm</keyword>
<evidence type="ECO:0000256" key="4">
    <source>
        <dbReference type="ARBA" id="ARBA00022764"/>
    </source>
</evidence>
<dbReference type="PANTHER" id="PTHR36507:SF1">
    <property type="entry name" value="BLL1555 PROTEIN"/>
    <property type="match status" value="1"/>
</dbReference>
<comment type="subcellular location">
    <subcellularLocation>
        <location evidence="1">Periplasm</location>
    </subcellularLocation>
</comment>
<dbReference type="GO" id="GO:0005507">
    <property type="term" value="F:copper ion binding"/>
    <property type="evidence" value="ECO:0007669"/>
    <property type="project" value="InterPro"/>
</dbReference>
<dbReference type="InterPro" id="IPR002386">
    <property type="entry name" value="Amicyanin/Pseudoazurin"/>
</dbReference>
<keyword evidence="6 7" id="KW-0186">Copper</keyword>
<evidence type="ECO:0000256" key="5">
    <source>
        <dbReference type="ARBA" id="ARBA00022982"/>
    </source>
</evidence>
<dbReference type="GO" id="GO:0009055">
    <property type="term" value="F:electron transfer activity"/>
    <property type="evidence" value="ECO:0007669"/>
    <property type="project" value="InterPro"/>
</dbReference>
<evidence type="ECO:0000256" key="2">
    <source>
        <dbReference type="ARBA" id="ARBA00022448"/>
    </source>
</evidence>
<dbReference type="Pfam" id="PF00127">
    <property type="entry name" value="Copper-bind"/>
    <property type="match status" value="1"/>
</dbReference>
<dbReference type="InterPro" id="IPR000923">
    <property type="entry name" value="BlueCu_1"/>
</dbReference>
<dbReference type="EMBL" id="FO203512">
    <property type="protein sequence ID" value="CCK76414.1"/>
    <property type="molecule type" value="Genomic_DNA"/>
</dbReference>
<dbReference type="HOGENOM" id="CLU_084115_4_0_6"/>
<dbReference type="OrthoDB" id="9757546at2"/>
<evidence type="ECO:0000313" key="11">
    <source>
        <dbReference type="Proteomes" id="UP000032749"/>
    </source>
</evidence>
<keyword evidence="2" id="KW-0813">Transport</keyword>
<keyword evidence="11" id="KW-1185">Reference proteome</keyword>
<dbReference type="Gene3D" id="2.60.40.420">
    <property type="entry name" value="Cupredoxins - blue copper proteins"/>
    <property type="match status" value="1"/>
</dbReference>
<evidence type="ECO:0000256" key="8">
    <source>
        <dbReference type="SAM" id="SignalP"/>
    </source>
</evidence>
<feature type="chain" id="PRO_5004383526" evidence="8">
    <location>
        <begin position="23"/>
        <end position="106"/>
    </location>
</feature>
<dbReference type="AlphaFoldDB" id="R4YU71"/>
<evidence type="ECO:0000256" key="7">
    <source>
        <dbReference type="PIRSR" id="PIRSR602386-1"/>
    </source>
</evidence>
<dbReference type="InterPro" id="IPR008972">
    <property type="entry name" value="Cupredoxin"/>
</dbReference>
<reference evidence="10 11" key="1">
    <citation type="journal article" date="2013" name="Nat. Commun.">
        <title>Genome sequence and functional genomic analysis of the oil-degrading bacterium Oleispira antarctica.</title>
        <authorList>
            <person name="Kube M."/>
            <person name="Chernikova T.N."/>
            <person name="Al-Ramahi Y."/>
            <person name="Beloqui A."/>
            <person name="Lopez-Cortez N."/>
            <person name="Guazzaroni M.E."/>
            <person name="Heipieper H.J."/>
            <person name="Klages S."/>
            <person name="Kotsyurbenko O.R."/>
            <person name="Langer I."/>
            <person name="Nechitaylo T.Y."/>
            <person name="Lunsdorf H."/>
            <person name="Fernandez M."/>
            <person name="Juarez S."/>
            <person name="Ciordia S."/>
            <person name="Singer A."/>
            <person name="Kagan O."/>
            <person name="Egorova O."/>
            <person name="Petit P.A."/>
            <person name="Stogios P."/>
            <person name="Kim Y."/>
            <person name="Tchigvintsev A."/>
            <person name="Flick R."/>
            <person name="Denaro R."/>
            <person name="Genovese M."/>
            <person name="Albar J.P."/>
            <person name="Reva O.N."/>
            <person name="Martinez-Gomariz M."/>
            <person name="Tran H."/>
            <person name="Ferrer M."/>
            <person name="Savchenko A."/>
            <person name="Yakunin A.F."/>
            <person name="Yakimov M.M."/>
            <person name="Golyshina O.V."/>
            <person name="Reinhardt R."/>
            <person name="Golyshin P.N."/>
        </authorList>
    </citation>
    <scope>NUCLEOTIDE SEQUENCE [LARGE SCALE GENOMIC DNA]</scope>
</reference>
<gene>
    <name evidence="10" type="ORF">OLEAN_C22380</name>
</gene>
<dbReference type="SUPFAM" id="SSF49503">
    <property type="entry name" value="Cupredoxins"/>
    <property type="match status" value="1"/>
</dbReference>
<keyword evidence="3 7" id="KW-0479">Metal-binding</keyword>
<keyword evidence="5" id="KW-0249">Electron transport</keyword>
<protein>
    <submittedName>
        <fullName evidence="10">Copper-binding protein, plastocyanin/azurin family</fullName>
    </submittedName>
</protein>
<dbReference type="KEGG" id="oai:OLEAN_C22380"/>
<feature type="binding site" evidence="7">
    <location>
        <position position="96"/>
    </location>
    <ligand>
        <name>Cu cation</name>
        <dbReference type="ChEBI" id="CHEBI:23378"/>
    </ligand>
</feature>
<evidence type="ECO:0000313" key="10">
    <source>
        <dbReference type="EMBL" id="CCK76414.1"/>
    </source>
</evidence>
<dbReference type="PRINTS" id="PR00155">
    <property type="entry name" value="AMICYANIN"/>
</dbReference>
<dbReference type="InterPro" id="IPR052721">
    <property type="entry name" value="ET_Amicyanin"/>
</dbReference>
<dbReference type="PANTHER" id="PTHR36507">
    <property type="entry name" value="BLL1555 PROTEIN"/>
    <property type="match status" value="1"/>
</dbReference>
<dbReference type="GO" id="GO:0042597">
    <property type="term" value="C:periplasmic space"/>
    <property type="evidence" value="ECO:0007669"/>
    <property type="project" value="UniProtKB-SubCell"/>
</dbReference>
<evidence type="ECO:0000256" key="6">
    <source>
        <dbReference type="ARBA" id="ARBA00023008"/>
    </source>
</evidence>
<keyword evidence="8" id="KW-0732">Signal</keyword>
<feature type="binding site" evidence="7">
    <location>
        <position position="58"/>
    </location>
    <ligand>
        <name>Cu cation</name>
        <dbReference type="ChEBI" id="CHEBI:23378"/>
    </ligand>
</feature>
<sequence length="106" mass="12222">MKNTCILLIALIASIVSLPLNAEVIEAEIIKFEFVPQYLVINVGDTVVWSNKEKRQYHSVWFEEAGDREPDYLFPGETYQRTFNQVGTFNYRCGPHPKMMGTVHVQ</sequence>
<accession>R4YU71</accession>
<feature type="signal peptide" evidence="8">
    <location>
        <begin position="1"/>
        <end position="22"/>
    </location>
</feature>
<evidence type="ECO:0000259" key="9">
    <source>
        <dbReference type="Pfam" id="PF00127"/>
    </source>
</evidence>
<feature type="domain" description="Blue (type 1) copper" evidence="9">
    <location>
        <begin position="26"/>
        <end position="106"/>
    </location>
</feature>
<dbReference type="STRING" id="698738.OLEAN_C22380"/>
<dbReference type="Proteomes" id="UP000032749">
    <property type="component" value="Chromosome"/>
</dbReference>
<evidence type="ECO:0000256" key="3">
    <source>
        <dbReference type="ARBA" id="ARBA00022723"/>
    </source>
</evidence>
<comment type="cofactor">
    <cofactor evidence="7">
        <name>Cu cation</name>
        <dbReference type="ChEBI" id="CHEBI:23378"/>
    </cofactor>
    <text evidence="7">Binds 1 copper ion per subunit.</text>
</comment>
<evidence type="ECO:0000256" key="1">
    <source>
        <dbReference type="ARBA" id="ARBA00004418"/>
    </source>
</evidence>
<feature type="binding site" evidence="7">
    <location>
        <position position="93"/>
    </location>
    <ligand>
        <name>Cu cation</name>
        <dbReference type="ChEBI" id="CHEBI:23378"/>
    </ligand>
</feature>
<organism evidence="10 11">
    <name type="scientific">Oleispira antarctica RB-8</name>
    <dbReference type="NCBI Taxonomy" id="698738"/>
    <lineage>
        <taxon>Bacteria</taxon>
        <taxon>Pseudomonadati</taxon>
        <taxon>Pseudomonadota</taxon>
        <taxon>Gammaproteobacteria</taxon>
        <taxon>Oceanospirillales</taxon>
        <taxon>Oceanospirillaceae</taxon>
        <taxon>Oleispira</taxon>
    </lineage>
</organism>
<proteinExistence type="predicted"/>